<feature type="transmembrane region" description="Helical" evidence="13">
    <location>
        <begin position="7"/>
        <end position="28"/>
    </location>
</feature>
<protein>
    <submittedName>
        <fullName evidence="16">Unannotated protein</fullName>
    </submittedName>
</protein>
<dbReference type="GO" id="GO:0008360">
    <property type="term" value="P:regulation of cell shape"/>
    <property type="evidence" value="ECO:0007669"/>
    <property type="project" value="UniProtKB-KW"/>
</dbReference>
<proteinExistence type="predicted"/>
<evidence type="ECO:0000259" key="15">
    <source>
        <dbReference type="Pfam" id="PF03717"/>
    </source>
</evidence>
<evidence type="ECO:0000256" key="5">
    <source>
        <dbReference type="ARBA" id="ARBA00022670"/>
    </source>
</evidence>
<dbReference type="Pfam" id="PF00905">
    <property type="entry name" value="Transpeptidase"/>
    <property type="match status" value="1"/>
</dbReference>
<dbReference type="SUPFAM" id="SSF56601">
    <property type="entry name" value="beta-lactamase/transpeptidase-like"/>
    <property type="match status" value="1"/>
</dbReference>
<dbReference type="Pfam" id="PF03717">
    <property type="entry name" value="PBP_dimer"/>
    <property type="match status" value="1"/>
</dbReference>
<dbReference type="PANTHER" id="PTHR30627">
    <property type="entry name" value="PEPTIDOGLYCAN D,D-TRANSPEPTIDASE"/>
    <property type="match status" value="1"/>
</dbReference>
<sequence length="638" mass="68015">MNQTRLRLSIIGVVVIAIFSAMFARLWYLQIAQGSEYVAQAESNSYRTLQEAPLRGRILDVKGKVLADSRIANVITIDRGLDIDQQKIVVGRLSELLAVPSKTLESRLADQRVSPYAPVPVAVDVPIEALTFVSEHSDDFPGVNAEPMAIRRYPNGSIASHLLGYTGEINADELAARPSSAKYGLGEDIGKEGIELTYESTLRGTPGKEEFQVDAAGNVLRSVRRVAPKVGHDVQLTIDLDIQRVAEAALADAMASARTRRDITRTDKFINLKAGAGSVVVIDVTDGSVVALASNPTYDPNEFINGIPTVRWKALNDPVNNYPLLDRAIAGQYAPGSTFKLVTAVAGLRSGMITPNSTVEDTGKYKISEQTFTNSNSEPFGRISLQRAITVSSDVYFYTIGGSLWSKQRRKESGGDVIQETARLYGFGRATGIALPNEAAGRVPDSAWKQRIHDARPDAFPYPDWLPGDNVQLAVGQGDSLATPLQIAMAYQAFASGGRLSTPRLVSRVLDAKGRLTRENPAVDAGRVPVPARDTMLAGFGGVVGSSTGTAFGAFAPYPQTPPAVGGKTGTAQVAGRQNTSLFVGFTPIQNPRYVVSVVVEEGGYGAETAAPIARAIFEALNGLPVGPVASLAYVGGN</sequence>
<evidence type="ECO:0000256" key="3">
    <source>
        <dbReference type="ARBA" id="ARBA00022475"/>
    </source>
</evidence>
<accession>A0A6J6MJZ3</accession>
<evidence type="ECO:0000256" key="9">
    <source>
        <dbReference type="ARBA" id="ARBA00022984"/>
    </source>
</evidence>
<dbReference type="GO" id="GO:0006508">
    <property type="term" value="P:proteolysis"/>
    <property type="evidence" value="ECO:0007669"/>
    <property type="project" value="UniProtKB-KW"/>
</dbReference>
<keyword evidence="10 13" id="KW-1133">Transmembrane helix</keyword>
<dbReference type="SUPFAM" id="SSF56519">
    <property type="entry name" value="Penicillin binding protein dimerisation domain"/>
    <property type="match status" value="1"/>
</dbReference>
<evidence type="ECO:0000256" key="7">
    <source>
        <dbReference type="ARBA" id="ARBA00022801"/>
    </source>
</evidence>
<dbReference type="PANTHER" id="PTHR30627:SF2">
    <property type="entry name" value="PEPTIDOGLYCAN D,D-TRANSPEPTIDASE MRDA"/>
    <property type="match status" value="1"/>
</dbReference>
<keyword evidence="5" id="KW-0645">Protease</keyword>
<feature type="domain" description="Penicillin-binding protein transpeptidase" evidence="14">
    <location>
        <begin position="277"/>
        <end position="619"/>
    </location>
</feature>
<evidence type="ECO:0000256" key="12">
    <source>
        <dbReference type="ARBA" id="ARBA00023316"/>
    </source>
</evidence>
<organism evidence="16">
    <name type="scientific">freshwater metagenome</name>
    <dbReference type="NCBI Taxonomy" id="449393"/>
    <lineage>
        <taxon>unclassified sequences</taxon>
        <taxon>metagenomes</taxon>
        <taxon>ecological metagenomes</taxon>
    </lineage>
</organism>
<dbReference type="EMBL" id="CAEZWM010000259">
    <property type="protein sequence ID" value="CAB4672693.1"/>
    <property type="molecule type" value="Genomic_DNA"/>
</dbReference>
<evidence type="ECO:0000256" key="10">
    <source>
        <dbReference type="ARBA" id="ARBA00022989"/>
    </source>
</evidence>
<evidence type="ECO:0000256" key="1">
    <source>
        <dbReference type="ARBA" id="ARBA00004167"/>
    </source>
</evidence>
<keyword evidence="6 13" id="KW-0812">Transmembrane</keyword>
<name>A0A6J6MJZ3_9ZZZZ</name>
<keyword evidence="4" id="KW-0997">Cell inner membrane</keyword>
<dbReference type="InterPro" id="IPR017790">
    <property type="entry name" value="Penicillin-binding_protein_2"/>
</dbReference>
<evidence type="ECO:0000256" key="13">
    <source>
        <dbReference type="SAM" id="Phobius"/>
    </source>
</evidence>
<evidence type="ECO:0000256" key="11">
    <source>
        <dbReference type="ARBA" id="ARBA00023136"/>
    </source>
</evidence>
<dbReference type="GO" id="GO:0008658">
    <property type="term" value="F:penicillin binding"/>
    <property type="evidence" value="ECO:0007669"/>
    <property type="project" value="InterPro"/>
</dbReference>
<feature type="domain" description="Penicillin-binding protein dimerisation" evidence="15">
    <location>
        <begin position="52"/>
        <end position="222"/>
    </location>
</feature>
<dbReference type="InterPro" id="IPR036138">
    <property type="entry name" value="PBP_dimer_sf"/>
</dbReference>
<keyword evidence="11 13" id="KW-0472">Membrane</keyword>
<evidence type="ECO:0000256" key="2">
    <source>
        <dbReference type="ARBA" id="ARBA00004236"/>
    </source>
</evidence>
<dbReference type="GO" id="GO:0009252">
    <property type="term" value="P:peptidoglycan biosynthetic process"/>
    <property type="evidence" value="ECO:0007669"/>
    <property type="project" value="UniProtKB-KW"/>
</dbReference>
<dbReference type="InterPro" id="IPR050515">
    <property type="entry name" value="Beta-lactam/transpept"/>
</dbReference>
<dbReference type="Gene3D" id="3.90.1310.10">
    <property type="entry name" value="Penicillin-binding protein 2a (Domain 2)"/>
    <property type="match status" value="1"/>
</dbReference>
<evidence type="ECO:0000256" key="4">
    <source>
        <dbReference type="ARBA" id="ARBA00022519"/>
    </source>
</evidence>
<dbReference type="AlphaFoldDB" id="A0A6J6MJZ3"/>
<evidence type="ECO:0000259" key="14">
    <source>
        <dbReference type="Pfam" id="PF00905"/>
    </source>
</evidence>
<keyword evidence="7" id="KW-0378">Hydrolase</keyword>
<gene>
    <name evidence="16" type="ORF">UFOPK2242_01544</name>
</gene>
<comment type="subcellular location">
    <subcellularLocation>
        <location evidence="2">Cell membrane</location>
    </subcellularLocation>
    <subcellularLocation>
        <location evidence="1">Membrane</location>
        <topology evidence="1">Single-pass membrane protein</topology>
    </subcellularLocation>
</comment>
<evidence type="ECO:0000313" key="16">
    <source>
        <dbReference type="EMBL" id="CAB4672693.1"/>
    </source>
</evidence>
<keyword evidence="8" id="KW-0133">Cell shape</keyword>
<dbReference type="NCBIfam" id="TIGR03423">
    <property type="entry name" value="pbp2_mrdA"/>
    <property type="match status" value="1"/>
</dbReference>
<keyword evidence="3" id="KW-1003">Cell membrane</keyword>
<dbReference type="InterPro" id="IPR001460">
    <property type="entry name" value="PCN-bd_Tpept"/>
</dbReference>
<dbReference type="GO" id="GO:0071972">
    <property type="term" value="F:peptidoglycan L,D-transpeptidase activity"/>
    <property type="evidence" value="ECO:0007669"/>
    <property type="project" value="TreeGrafter"/>
</dbReference>
<dbReference type="GO" id="GO:0071555">
    <property type="term" value="P:cell wall organization"/>
    <property type="evidence" value="ECO:0007669"/>
    <property type="project" value="UniProtKB-KW"/>
</dbReference>
<reference evidence="16" key="1">
    <citation type="submission" date="2020-05" db="EMBL/GenBank/DDBJ databases">
        <authorList>
            <person name="Chiriac C."/>
            <person name="Salcher M."/>
            <person name="Ghai R."/>
            <person name="Kavagutti S V."/>
        </authorList>
    </citation>
    <scope>NUCLEOTIDE SEQUENCE</scope>
</reference>
<keyword evidence="12" id="KW-0961">Cell wall biogenesis/degradation</keyword>
<evidence type="ECO:0000256" key="6">
    <source>
        <dbReference type="ARBA" id="ARBA00022692"/>
    </source>
</evidence>
<dbReference type="Gene3D" id="3.40.710.10">
    <property type="entry name" value="DD-peptidase/beta-lactamase superfamily"/>
    <property type="match status" value="1"/>
</dbReference>
<dbReference type="InterPro" id="IPR005311">
    <property type="entry name" value="PBP_dimer"/>
</dbReference>
<dbReference type="GO" id="GO:0009002">
    <property type="term" value="F:serine-type D-Ala-D-Ala carboxypeptidase activity"/>
    <property type="evidence" value="ECO:0007669"/>
    <property type="project" value="InterPro"/>
</dbReference>
<keyword evidence="9" id="KW-0573">Peptidoglycan synthesis</keyword>
<evidence type="ECO:0000256" key="8">
    <source>
        <dbReference type="ARBA" id="ARBA00022960"/>
    </source>
</evidence>
<dbReference type="GO" id="GO:0005886">
    <property type="term" value="C:plasma membrane"/>
    <property type="evidence" value="ECO:0007669"/>
    <property type="project" value="UniProtKB-SubCell"/>
</dbReference>
<dbReference type="InterPro" id="IPR012338">
    <property type="entry name" value="Beta-lactam/transpept-like"/>
</dbReference>